<dbReference type="Proteomes" id="UP001165064">
    <property type="component" value="Unassembled WGS sequence"/>
</dbReference>
<comment type="caution">
    <text evidence="1">The sequence shown here is derived from an EMBL/GenBank/DDBJ whole genome shotgun (WGS) entry which is preliminary data.</text>
</comment>
<gene>
    <name evidence="1" type="ORF">Amon02_000132500</name>
</gene>
<accession>A0ACB5SUW5</accession>
<proteinExistence type="predicted"/>
<dbReference type="EMBL" id="BSXS01000636">
    <property type="protein sequence ID" value="GME73263.1"/>
    <property type="molecule type" value="Genomic_DNA"/>
</dbReference>
<protein>
    <submittedName>
        <fullName evidence="1">Unnamed protein product</fullName>
    </submittedName>
</protein>
<name>A0ACB5SUW5_AMBMO</name>
<reference evidence="1" key="1">
    <citation type="submission" date="2023-04" db="EMBL/GenBank/DDBJ databases">
        <title>Ambrosiozyma monospora NBRC 10751.</title>
        <authorList>
            <person name="Ichikawa N."/>
            <person name="Sato H."/>
            <person name="Tonouchi N."/>
        </authorList>
    </citation>
    <scope>NUCLEOTIDE SEQUENCE</scope>
    <source>
        <strain evidence="1">NBRC 10751</strain>
    </source>
</reference>
<evidence type="ECO:0000313" key="2">
    <source>
        <dbReference type="Proteomes" id="UP001165064"/>
    </source>
</evidence>
<sequence>MSSLYLPNPCLLGIILAITTVTGDEVVFHYPPFPKNYDYKPTPMGNIMLQTGDDDYSSDEDEMDDSLQQYHQLHNTNIDPTNSSSEQLASELASLGGLGANGLNQRSNSNNFNDSDVSSNEGGSRASFGSGSSFLNGNGVSGSYPGTQLSGKALLEYLDEQDRKKKKREEKRQKLMKNIIMGEQAHQKENTNDTSPLQKPSGNGGGDVTSPGKDGNGSGNNQAGLSLLSPTIPHKSSGTFGGISQTLNDPQQGYGITTPPPNPETSTGKRLSDPKISPDPTSEEHTIDTLFGLKTSLVADILTPHEKLCNTKFEFGVDDMTFLGLPVMSDRKTGRWRPKTHNTEQDTNTQATGEHRRTSVKKKEKKESMNDIDYDDEDESNETDSENSDYDQKKSKASSGKRKKKKKKFECPMSKFHLVFVTNPPVVQRNFRIDELYDNIAANMAVVLRFEQQRSNYVWKQVQLIRELKTALLNKPIEEQWRQIIEKSELAKVIATTYNQVSVSDIVNVDINGHKRTFQIPLITEFASLPPKQVEVLSGSTLNSISPFTSFSDDSEVQHEKEELMVHFALLLLDDAESISKDIGAERGTWPDSLIKEIKPTESLTKLAVKTGLGITVVRSFAKHLIFWRRAKAVLPVSYKNTYVVSPLAPMKHIHCDSTIFKQTFPAMPPLQELLSHLSTAHTKPKPLKSHIPSKDHREIYMESMAWLFKYGYVFQLYSFLRVKITKGIRVKVDEELEIERKKKKHKKQEQQQQQQQQLGGHNRDSSRELESDLIQFDDSEEENNSDEEAVYDSSSESESDSSNSKHKHVRNTDNTMSHSHRGDSKNLSSRSNTNPRLMPMGAAATARSNSSVTDNGGHANYASGQTLPVQFEEEEDEDTILIDPESATTLEKRWIAACVEGRSPEVTSLFYKLLKYMNGKWAMELFILKEGVSRHDVRKMMDAMADHIVVDKHCDTTGSFEYQRDFSGVFSESKITTAESVTEIMMSEYERDPSIAVLPQFEEENNESILQKHLLESMEKATPEKLFSFTYWFPFPDKFRKISLNINEVRGLQPILNSYGESVAAFINFILSPNDFKGDIGTFKLLYNEKEHLNLRIIGHSCTADGLFSIVKEDKSVKIMKVWELKVHVIYNFFHDDVSPNQWQPLQSLQYKIASKTDNPDITDLVNFYRLKSDCSSLDRKPEVKPDNKRTIGSLRYNFKEYPSMSRSILSNTDVPSIFMAMCESVYSSYLEFKGTENADNIVNLMQSKAKQQHQNQDKDAEDAYEHKENTESKNSKNCKKPKKSNKPPIDKYERWGNLLKDNTAAIVGYQNEIEAAEGTTRTDVTSNT</sequence>
<organism evidence="1 2">
    <name type="scientific">Ambrosiozyma monospora</name>
    <name type="common">Yeast</name>
    <name type="synonym">Endomycopsis monosporus</name>
    <dbReference type="NCBI Taxonomy" id="43982"/>
    <lineage>
        <taxon>Eukaryota</taxon>
        <taxon>Fungi</taxon>
        <taxon>Dikarya</taxon>
        <taxon>Ascomycota</taxon>
        <taxon>Saccharomycotina</taxon>
        <taxon>Pichiomycetes</taxon>
        <taxon>Pichiales</taxon>
        <taxon>Pichiaceae</taxon>
        <taxon>Ambrosiozyma</taxon>
    </lineage>
</organism>
<keyword evidence="2" id="KW-1185">Reference proteome</keyword>
<evidence type="ECO:0000313" key="1">
    <source>
        <dbReference type="EMBL" id="GME73263.1"/>
    </source>
</evidence>